<keyword evidence="2" id="KW-1185">Reference proteome</keyword>
<dbReference type="EMBL" id="MH920639">
    <property type="protein sequence ID" value="AYR01946.1"/>
    <property type="molecule type" value="Genomic_DNA"/>
</dbReference>
<proteinExistence type="predicted"/>
<sequence length="952" mass="102413">MSFYFPVGPFGPICDLNQPDDIIRRRGRPAQEEDDDDGRIDTFPPLDPDNWLPQFDLFDPPPPWITNRKCKVRTLDDGSLEYYDCIYEYLSEIPDIPFVNDQLDRGLKNIDPGENFTVPDFGPDTCAPFDPDINIKPIKFFLSNGKTLSKYKRQKSTPVTFPVDSDYVFSTDASTVSVEFDSTSQNLVATGTGTGIVNLKLKWNDNPNAYGTAVSTIAVAGKVWTQTSGVRKGTQSESITVTAGTSYPITYTGLHPANNPIIQNGPTELCLKDADGNDCNARFFVTSTNQQTTVSNASYWSDTGNALAVWVNPEVCTLPFQTQTINYEIDIPTSGTYGFEFGVDDTATVTINGNDVLFNNVAGGIFRGGALSTPYTVTRTLNAGVMPMTVVITNSAAGFTSVDEDGNTIPTPNSLAFSWSRNPGGYYLKICRGGACISGNSNPWVKSGPHPAWGDFMDTYAVYPSANDVLTSTTHTATWNVNIPFTGDYQLEYSADNVGNILLDGTNVAANFGNFTTSATTTLSNLSQGPHVITGTIVNTPPADLGQNEWTKNPAGLAWVLRQSNAGVSVAANFKKNGDLKVTGNGTADLVLNFAWNENTQSQTTTSNITASFNNGTGLVVGGTGTGQVVLEFEWDDNPAAWKQALGSWTNGGVGFVQPDQEEGSITKTLYNKAAGTYKTIIDGNTGSIVRQNNNKDLVFDDNPSNGFDTNATLRIESGDATFNSNGDLVVATAGNIELKFFWDDDPNSSGKAINHIVVGVEDNIFFTQDDGQRSGTKQLTLSVEAGKTYGGVLTNQTGGYRIEGNQTRVCFFDNDGDDCNANLRIKTITNDSVTNTANPDTALGTYRVRNASFVQSGESGSASATIRVQAGTTYASTILNNPYGFVRQSNNQQLGFKDSGGVKATVTIGTITPVAAADVASSLDINANNKDGNLIWTTRDGVGYEYYEIEE</sequence>
<organism evidence="1 2">
    <name type="scientific">Synechococcus phage S-P4</name>
    <dbReference type="NCBI Taxonomy" id="2484640"/>
    <lineage>
        <taxon>Viruses</taxon>
        <taxon>Duplodnaviria</taxon>
        <taxon>Heunggongvirae</taxon>
        <taxon>Uroviricota</taxon>
        <taxon>Caudoviricetes</taxon>
        <taxon>Pantevenvirales</taxon>
        <taxon>Kyanoviridae</taxon>
        <taxon>Leucotheavirus</taxon>
        <taxon>Leucotheavirus sp4</taxon>
    </lineage>
</organism>
<dbReference type="Proteomes" id="UP000281181">
    <property type="component" value="Segment"/>
</dbReference>
<evidence type="ECO:0000313" key="1">
    <source>
        <dbReference type="EMBL" id="AYR01946.1"/>
    </source>
</evidence>
<name>A0A3G3M695_9CAUD</name>
<protein>
    <submittedName>
        <fullName evidence="1">Structural protein with PA14 domain</fullName>
    </submittedName>
</protein>
<accession>A0A3G3M695</accession>
<dbReference type="RefSeq" id="YP_009816131.1">
    <property type="nucleotide sequence ID" value="NC_048102.1"/>
</dbReference>
<dbReference type="GeneID" id="55007365"/>
<dbReference type="KEGG" id="vg:55007365"/>
<reference evidence="1 2" key="1">
    <citation type="submission" date="2018-09" db="EMBL/GenBank/DDBJ databases">
        <authorList>
            <person name="You S."/>
        </authorList>
    </citation>
    <scope>NUCLEOTIDE SEQUENCE [LARGE SCALE GENOMIC DNA]</scope>
</reference>
<evidence type="ECO:0000313" key="2">
    <source>
        <dbReference type="Proteomes" id="UP000281181"/>
    </source>
</evidence>